<name>A0A1A9F0B2_9GAMM</name>
<feature type="domain" description="Metallo-beta-lactamase" evidence="1">
    <location>
        <begin position="29"/>
        <end position="209"/>
    </location>
</feature>
<reference evidence="2 3" key="2">
    <citation type="journal article" date="2018" name="Int. J. Syst. Evol. Microbiol.">
        <title>Marinobacterium aestuarii sp. nov., a benzene-degrading marine bacterium isolated from estuary sediment.</title>
        <authorList>
            <person name="Bae S.S."/>
            <person name="Jung J."/>
            <person name="Chung D."/>
            <person name="Baek K."/>
        </authorList>
    </citation>
    <scope>NUCLEOTIDE SEQUENCE [LARGE SCALE GENOMIC DNA]</scope>
    <source>
        <strain evidence="2 3">ST58-10</strain>
    </source>
</reference>
<dbReference type="EMBL" id="CP015839">
    <property type="protein sequence ID" value="ANG63595.1"/>
    <property type="molecule type" value="Genomic_DNA"/>
</dbReference>
<accession>A0A1A9F0B2</accession>
<gene>
    <name evidence="2" type="ORF">A8C75_14670</name>
</gene>
<keyword evidence="3" id="KW-1185">Reference proteome</keyword>
<dbReference type="PANTHER" id="PTHR46018:SF2">
    <property type="entry name" value="ZINC PHOSPHODIESTERASE ELAC PROTEIN 1"/>
    <property type="match status" value="1"/>
</dbReference>
<dbReference type="InterPro" id="IPR036866">
    <property type="entry name" value="RibonucZ/Hydroxyglut_hydro"/>
</dbReference>
<sequence length="271" mass="29803">MAGDFQVRFWGVRGSIPCPGQDTLLYGGNTSCVEVRAGERLLILDAGSGLQHLGQQLKGSIDADLLLSHLHYDHILGLPFFAPAYDAGSRLRIWAGNCNGGIEATLQQYLQAPFFPVPLHRMAAHIRFEDFNVGDSLAVSTSVRVLTCGLNHPDGATAYRIEYDGRALCYVTDTEHPAEGQDEALVRLIRDADIVIYDATYNNSDYPAHRGWGHSTWEAGLALCEAAGVRRLVVFHHAPERTDAELQQLDTELQKRRPGSVVAREGLVLQL</sequence>
<reference evidence="3" key="1">
    <citation type="submission" date="2016-05" db="EMBL/GenBank/DDBJ databases">
        <authorList>
            <person name="Baek K."/>
            <person name="Yang S.-J."/>
        </authorList>
    </citation>
    <scope>NUCLEOTIDE SEQUENCE [LARGE SCALE GENOMIC DNA]</scope>
    <source>
        <strain evidence="3">ST58-10</strain>
    </source>
</reference>
<dbReference type="SUPFAM" id="SSF56281">
    <property type="entry name" value="Metallo-hydrolase/oxidoreductase"/>
    <property type="match status" value="1"/>
</dbReference>
<dbReference type="InterPro" id="IPR001279">
    <property type="entry name" value="Metallo-B-lactamas"/>
</dbReference>
<dbReference type="STRING" id="1821621.A8C75_14670"/>
<dbReference type="SMART" id="SM00849">
    <property type="entry name" value="Lactamase_B"/>
    <property type="match status" value="1"/>
</dbReference>
<dbReference type="AlphaFoldDB" id="A0A1A9F0B2"/>
<dbReference type="GO" id="GO:0042781">
    <property type="term" value="F:3'-tRNA processing endoribonuclease activity"/>
    <property type="evidence" value="ECO:0007669"/>
    <property type="project" value="TreeGrafter"/>
</dbReference>
<dbReference type="Gene3D" id="3.60.15.10">
    <property type="entry name" value="Ribonuclease Z/Hydroxyacylglutathione hydrolase-like"/>
    <property type="match status" value="1"/>
</dbReference>
<proteinExistence type="predicted"/>
<dbReference type="CDD" id="cd07715">
    <property type="entry name" value="TaR3-like_MBL-fold"/>
    <property type="match status" value="1"/>
</dbReference>
<dbReference type="PANTHER" id="PTHR46018">
    <property type="entry name" value="ZINC PHOSPHODIESTERASE ELAC PROTEIN 1"/>
    <property type="match status" value="1"/>
</dbReference>
<dbReference type="Pfam" id="PF12706">
    <property type="entry name" value="Lactamase_B_2"/>
    <property type="match status" value="1"/>
</dbReference>
<evidence type="ECO:0000313" key="3">
    <source>
        <dbReference type="Proteomes" id="UP000078070"/>
    </source>
</evidence>
<organism evidence="2 3">
    <name type="scientific">Marinobacterium aestuarii</name>
    <dbReference type="NCBI Taxonomy" id="1821621"/>
    <lineage>
        <taxon>Bacteria</taxon>
        <taxon>Pseudomonadati</taxon>
        <taxon>Pseudomonadota</taxon>
        <taxon>Gammaproteobacteria</taxon>
        <taxon>Oceanospirillales</taxon>
        <taxon>Oceanospirillaceae</taxon>
        <taxon>Marinobacterium</taxon>
    </lineage>
</organism>
<evidence type="ECO:0000313" key="2">
    <source>
        <dbReference type="EMBL" id="ANG63595.1"/>
    </source>
</evidence>
<dbReference type="Proteomes" id="UP000078070">
    <property type="component" value="Chromosome"/>
</dbReference>
<dbReference type="RefSeq" id="WP_067383899.1">
    <property type="nucleotide sequence ID" value="NZ_CP015839.1"/>
</dbReference>
<dbReference type="KEGG" id="mars:A8C75_14670"/>
<protein>
    <submittedName>
        <fullName evidence="2">MBL fold metallo-hydrolase</fullName>
    </submittedName>
</protein>
<keyword evidence="2" id="KW-0378">Hydrolase</keyword>
<dbReference type="OrthoDB" id="9803916at2"/>
<evidence type="ECO:0000259" key="1">
    <source>
        <dbReference type="SMART" id="SM00849"/>
    </source>
</evidence>